<feature type="signal peptide" evidence="2">
    <location>
        <begin position="1"/>
        <end position="23"/>
    </location>
</feature>
<keyword evidence="4" id="KW-1185">Reference proteome</keyword>
<accession>U5CW57</accession>
<dbReference type="Proteomes" id="UP000017836">
    <property type="component" value="Unassembled WGS sequence"/>
</dbReference>
<dbReference type="Gramene" id="ERN14374">
    <property type="protein sequence ID" value="ERN14374"/>
    <property type="gene ID" value="AMTR_s00033p00227040"/>
</dbReference>
<feature type="compositionally biased region" description="Pro residues" evidence="1">
    <location>
        <begin position="50"/>
        <end position="71"/>
    </location>
</feature>
<reference evidence="4" key="1">
    <citation type="journal article" date="2013" name="Science">
        <title>The Amborella genome and the evolution of flowering plants.</title>
        <authorList>
            <consortium name="Amborella Genome Project"/>
        </authorList>
    </citation>
    <scope>NUCLEOTIDE SEQUENCE [LARGE SCALE GENOMIC DNA]</scope>
</reference>
<evidence type="ECO:0000313" key="4">
    <source>
        <dbReference type="Proteomes" id="UP000017836"/>
    </source>
</evidence>
<keyword evidence="2" id="KW-0732">Signal</keyword>
<dbReference type="AlphaFoldDB" id="U5CW57"/>
<organism evidence="3 4">
    <name type="scientific">Amborella trichopoda</name>
    <dbReference type="NCBI Taxonomy" id="13333"/>
    <lineage>
        <taxon>Eukaryota</taxon>
        <taxon>Viridiplantae</taxon>
        <taxon>Streptophyta</taxon>
        <taxon>Embryophyta</taxon>
        <taxon>Tracheophyta</taxon>
        <taxon>Spermatophyta</taxon>
        <taxon>Magnoliopsida</taxon>
        <taxon>Amborellales</taxon>
        <taxon>Amborellaceae</taxon>
        <taxon>Amborella</taxon>
    </lineage>
</organism>
<feature type="chain" id="PRO_5004658454" evidence="2">
    <location>
        <begin position="24"/>
        <end position="107"/>
    </location>
</feature>
<evidence type="ECO:0000256" key="2">
    <source>
        <dbReference type="SAM" id="SignalP"/>
    </source>
</evidence>
<evidence type="ECO:0000256" key="1">
    <source>
        <dbReference type="SAM" id="MobiDB-lite"/>
    </source>
</evidence>
<proteinExistence type="predicted"/>
<dbReference type="HOGENOM" id="CLU_2213456_0_0_1"/>
<name>U5CW57_AMBTC</name>
<evidence type="ECO:0000313" key="3">
    <source>
        <dbReference type="EMBL" id="ERN14374.1"/>
    </source>
</evidence>
<feature type="region of interest" description="Disordered" evidence="1">
    <location>
        <begin position="35"/>
        <end position="79"/>
    </location>
</feature>
<dbReference type="EMBL" id="KI392557">
    <property type="protein sequence ID" value="ERN14374.1"/>
    <property type="molecule type" value="Genomic_DNA"/>
</dbReference>
<sequence>MTISPLILVLLWGFVLMGHTAQAIDVDAKLCVSLGTCSPPPPGTQSTPDTPTPLPPLPTNSPPPISSPPSDAPTAELPSDFVTFPPVIAPSFAEVTESGAPVQFSLF</sequence>
<protein>
    <submittedName>
        <fullName evidence="3">Uncharacterized protein</fullName>
    </submittedName>
</protein>
<gene>
    <name evidence="3" type="ORF">AMTR_s00033p00227040</name>
</gene>